<evidence type="ECO:0000256" key="7">
    <source>
        <dbReference type="ARBA" id="ARBA00023154"/>
    </source>
</evidence>
<evidence type="ECO:0000256" key="5">
    <source>
        <dbReference type="ARBA" id="ARBA00023002"/>
    </source>
</evidence>
<protein>
    <recommendedName>
        <fullName evidence="9">4-hydroxy-tetrahydrodipicolinate reductase</fullName>
        <ecNumber evidence="9">1.17.1.8</ecNumber>
    </recommendedName>
</protein>
<comment type="caution">
    <text evidence="14">The sequence shown here is derived from an EMBL/GenBank/DDBJ whole genome shotgun (WGS) entry which is preliminary data.</text>
</comment>
<evidence type="ECO:0000256" key="11">
    <source>
        <dbReference type="ARBA" id="ARBA00049396"/>
    </source>
</evidence>
<evidence type="ECO:0000259" key="12">
    <source>
        <dbReference type="Pfam" id="PF01113"/>
    </source>
</evidence>
<comment type="catalytic activity">
    <reaction evidence="11">
        <text>(S)-2,3,4,5-tetrahydrodipicolinate + NAD(+) + H2O = (2S,4S)-4-hydroxy-2,3,4,5-tetrahydrodipicolinate + NADH + H(+)</text>
        <dbReference type="Rhea" id="RHEA:35323"/>
        <dbReference type="ChEBI" id="CHEBI:15377"/>
        <dbReference type="ChEBI" id="CHEBI:15378"/>
        <dbReference type="ChEBI" id="CHEBI:16845"/>
        <dbReference type="ChEBI" id="CHEBI:57540"/>
        <dbReference type="ChEBI" id="CHEBI:57945"/>
        <dbReference type="ChEBI" id="CHEBI:67139"/>
        <dbReference type="EC" id="1.17.1.8"/>
    </reaction>
</comment>
<keyword evidence="2" id="KW-0028">Amino-acid biosynthesis</keyword>
<keyword evidence="7" id="KW-0457">Lysine biosynthesis</keyword>
<evidence type="ECO:0000256" key="3">
    <source>
        <dbReference type="ARBA" id="ARBA00022857"/>
    </source>
</evidence>
<dbReference type="SUPFAM" id="SSF55347">
    <property type="entry name" value="Glyceraldehyde-3-phosphate dehydrogenase-like, C-terminal domain"/>
    <property type="match status" value="1"/>
</dbReference>
<feature type="domain" description="Dihydrodipicolinate reductase N-terminal" evidence="12">
    <location>
        <begin position="1"/>
        <end position="103"/>
    </location>
</feature>
<evidence type="ECO:0000256" key="10">
    <source>
        <dbReference type="ARBA" id="ARBA00049080"/>
    </source>
</evidence>
<dbReference type="Pfam" id="PF01113">
    <property type="entry name" value="DapB_N"/>
    <property type="match status" value="1"/>
</dbReference>
<evidence type="ECO:0000313" key="14">
    <source>
        <dbReference type="EMBL" id="HJE38926.1"/>
    </source>
</evidence>
<evidence type="ECO:0000256" key="1">
    <source>
        <dbReference type="ARBA" id="ARBA00006642"/>
    </source>
</evidence>
<dbReference type="InterPro" id="IPR000846">
    <property type="entry name" value="DapB_N"/>
</dbReference>
<dbReference type="InterPro" id="IPR022663">
    <property type="entry name" value="DapB_C"/>
</dbReference>
<dbReference type="InterPro" id="IPR023940">
    <property type="entry name" value="DHDPR_bac"/>
</dbReference>
<organism evidence="14 15">
    <name type="scientific">Candidatus Amulumruptor caecigallinarius</name>
    <dbReference type="NCBI Taxonomy" id="2109911"/>
    <lineage>
        <taxon>Bacteria</taxon>
        <taxon>Pseudomonadati</taxon>
        <taxon>Bacteroidota</taxon>
        <taxon>Bacteroidia</taxon>
        <taxon>Bacteroidales</taxon>
        <taxon>Muribaculaceae</taxon>
        <taxon>Candidatus Amulumruptor</taxon>
    </lineage>
</organism>
<evidence type="ECO:0000256" key="9">
    <source>
        <dbReference type="ARBA" id="ARBA00038983"/>
    </source>
</evidence>
<comment type="catalytic activity">
    <reaction evidence="10">
        <text>(S)-2,3,4,5-tetrahydrodipicolinate + NADP(+) + H2O = (2S,4S)-4-hydroxy-2,3,4,5-tetrahydrodipicolinate + NADPH + H(+)</text>
        <dbReference type="Rhea" id="RHEA:35331"/>
        <dbReference type="ChEBI" id="CHEBI:15377"/>
        <dbReference type="ChEBI" id="CHEBI:15378"/>
        <dbReference type="ChEBI" id="CHEBI:16845"/>
        <dbReference type="ChEBI" id="CHEBI:57783"/>
        <dbReference type="ChEBI" id="CHEBI:58349"/>
        <dbReference type="ChEBI" id="CHEBI:67139"/>
        <dbReference type="EC" id="1.17.1.8"/>
    </reaction>
</comment>
<proteinExistence type="inferred from homology"/>
<dbReference type="PIRSF" id="PIRSF000161">
    <property type="entry name" value="DHPR"/>
    <property type="match status" value="1"/>
</dbReference>
<evidence type="ECO:0000259" key="13">
    <source>
        <dbReference type="Pfam" id="PF05173"/>
    </source>
</evidence>
<gene>
    <name evidence="14" type="ORF">K8V47_04105</name>
</gene>
<keyword evidence="4" id="KW-0220">Diaminopimelate biosynthesis</keyword>
<dbReference type="Gene3D" id="3.30.360.10">
    <property type="entry name" value="Dihydrodipicolinate Reductase, domain 2"/>
    <property type="match status" value="1"/>
</dbReference>
<reference evidence="14" key="2">
    <citation type="submission" date="2021-09" db="EMBL/GenBank/DDBJ databases">
        <authorList>
            <person name="Gilroy R."/>
        </authorList>
    </citation>
    <scope>NUCLEOTIDE SEQUENCE</scope>
    <source>
        <strain evidence="14">4100</strain>
    </source>
</reference>
<dbReference type="GO" id="GO:0009089">
    <property type="term" value="P:lysine biosynthetic process via diaminopimelate"/>
    <property type="evidence" value="ECO:0007669"/>
    <property type="project" value="InterPro"/>
</dbReference>
<sequence>MKLALIGYGKMGHIIEQIARSRGHEIVKIIDIDNNADIESPEFASAEVAIEFTTPHTAADNCTRALKAGVSVVSGSTGWADRLPEVETLAETLGRGMLWSSNFSVGVNIFMALNRYLARVMNKFPQYMPDMTETHHVHKLDHPSGTAVTLAEGIIAESDRVAGWVEEAPAAADAMIVSHIRRGEVPGIHEITWESPIDSISIKHSAKTREGFALGAVMAAEWLASHPGVHSMDEMMSELISGTSHD</sequence>
<comment type="similarity">
    <text evidence="1">Belongs to the DapB family.</text>
</comment>
<dbReference type="Proteomes" id="UP000711407">
    <property type="component" value="Unassembled WGS sequence"/>
</dbReference>
<evidence type="ECO:0000256" key="2">
    <source>
        <dbReference type="ARBA" id="ARBA00022605"/>
    </source>
</evidence>
<dbReference type="GO" id="GO:0019877">
    <property type="term" value="P:diaminopimelate biosynthetic process"/>
    <property type="evidence" value="ECO:0007669"/>
    <property type="project" value="UniProtKB-KW"/>
</dbReference>
<dbReference type="Gene3D" id="3.40.50.720">
    <property type="entry name" value="NAD(P)-binding Rossmann-like Domain"/>
    <property type="match status" value="1"/>
</dbReference>
<dbReference type="GO" id="GO:0005829">
    <property type="term" value="C:cytosol"/>
    <property type="evidence" value="ECO:0007669"/>
    <property type="project" value="TreeGrafter"/>
</dbReference>
<dbReference type="EMBL" id="DYXT01000023">
    <property type="protein sequence ID" value="HJE38926.1"/>
    <property type="molecule type" value="Genomic_DNA"/>
</dbReference>
<keyword evidence="3" id="KW-0521">NADP</keyword>
<dbReference type="AlphaFoldDB" id="A0A921E8L8"/>
<evidence type="ECO:0000256" key="6">
    <source>
        <dbReference type="ARBA" id="ARBA00023027"/>
    </source>
</evidence>
<name>A0A921E8L8_9BACT</name>
<dbReference type="PANTHER" id="PTHR20836:SF0">
    <property type="entry name" value="4-HYDROXY-TETRAHYDRODIPICOLINATE REDUCTASE 1, CHLOROPLASTIC-RELATED"/>
    <property type="match status" value="1"/>
</dbReference>
<evidence type="ECO:0000256" key="8">
    <source>
        <dbReference type="ARBA" id="ARBA00037922"/>
    </source>
</evidence>
<reference evidence="14" key="1">
    <citation type="journal article" date="2021" name="PeerJ">
        <title>Extensive microbial diversity within the chicken gut microbiome revealed by metagenomics and culture.</title>
        <authorList>
            <person name="Gilroy R."/>
            <person name="Ravi A."/>
            <person name="Getino M."/>
            <person name="Pursley I."/>
            <person name="Horton D.L."/>
            <person name="Alikhan N.F."/>
            <person name="Baker D."/>
            <person name="Gharbi K."/>
            <person name="Hall N."/>
            <person name="Watson M."/>
            <person name="Adriaenssens E.M."/>
            <person name="Foster-Nyarko E."/>
            <person name="Jarju S."/>
            <person name="Secka A."/>
            <person name="Antonio M."/>
            <person name="Oren A."/>
            <person name="Chaudhuri R.R."/>
            <person name="La Ragione R."/>
            <person name="Hildebrand F."/>
            <person name="Pallen M.J."/>
        </authorList>
    </citation>
    <scope>NUCLEOTIDE SEQUENCE</scope>
    <source>
        <strain evidence="14">4100</strain>
    </source>
</reference>
<feature type="domain" description="Dihydrodipicolinate reductase C-terminal" evidence="13">
    <location>
        <begin position="106"/>
        <end position="236"/>
    </location>
</feature>
<accession>A0A921E8L8</accession>
<keyword evidence="6" id="KW-0520">NAD</keyword>
<evidence type="ECO:0000256" key="4">
    <source>
        <dbReference type="ARBA" id="ARBA00022915"/>
    </source>
</evidence>
<dbReference type="InterPro" id="IPR036291">
    <property type="entry name" value="NAD(P)-bd_dom_sf"/>
</dbReference>
<dbReference type="PANTHER" id="PTHR20836">
    <property type="entry name" value="DIHYDRODIPICOLINATE REDUCTASE"/>
    <property type="match status" value="1"/>
</dbReference>
<dbReference type="GO" id="GO:0008839">
    <property type="term" value="F:4-hydroxy-tetrahydrodipicolinate reductase"/>
    <property type="evidence" value="ECO:0007669"/>
    <property type="project" value="UniProtKB-EC"/>
</dbReference>
<comment type="pathway">
    <text evidence="8">Amino-acid biosynthesis; L-lysine biosynthesis via DAP pathway; (S)-tetrahydrodipicolinate from L-aspartate: step 4/4.</text>
</comment>
<dbReference type="SUPFAM" id="SSF51735">
    <property type="entry name" value="NAD(P)-binding Rossmann-fold domains"/>
    <property type="match status" value="1"/>
</dbReference>
<dbReference type="Pfam" id="PF05173">
    <property type="entry name" value="DapB_C"/>
    <property type="match status" value="1"/>
</dbReference>
<keyword evidence="5" id="KW-0560">Oxidoreductase</keyword>
<evidence type="ECO:0000313" key="15">
    <source>
        <dbReference type="Proteomes" id="UP000711407"/>
    </source>
</evidence>
<dbReference type="EC" id="1.17.1.8" evidence="9"/>